<gene>
    <name evidence="8" type="ORF">GCM10017783_01520</name>
</gene>
<protein>
    <submittedName>
        <fullName evidence="8">Transporter</fullName>
    </submittedName>
</protein>
<proteinExistence type="inferred from homology"/>
<name>A0ABQ3JWN3_9DEIO</name>
<evidence type="ECO:0000256" key="3">
    <source>
        <dbReference type="ARBA" id="ARBA00022692"/>
    </source>
</evidence>
<dbReference type="Pfam" id="PF01544">
    <property type="entry name" value="CorA"/>
    <property type="match status" value="1"/>
</dbReference>
<dbReference type="SUPFAM" id="SSF143865">
    <property type="entry name" value="CorA soluble domain-like"/>
    <property type="match status" value="1"/>
</dbReference>
<feature type="transmembrane region" description="Helical" evidence="7">
    <location>
        <begin position="254"/>
        <end position="273"/>
    </location>
</feature>
<keyword evidence="3 7" id="KW-0812">Transmembrane</keyword>
<evidence type="ECO:0000256" key="7">
    <source>
        <dbReference type="SAM" id="Phobius"/>
    </source>
</evidence>
<dbReference type="InterPro" id="IPR047199">
    <property type="entry name" value="CorA-like"/>
</dbReference>
<accession>A0ABQ3JWN3</accession>
<evidence type="ECO:0000256" key="4">
    <source>
        <dbReference type="ARBA" id="ARBA00022989"/>
    </source>
</evidence>
<evidence type="ECO:0000256" key="1">
    <source>
        <dbReference type="ARBA" id="ARBA00004141"/>
    </source>
</evidence>
<dbReference type="InterPro" id="IPR045863">
    <property type="entry name" value="CorA_TM1_TM2"/>
</dbReference>
<evidence type="ECO:0000313" key="9">
    <source>
        <dbReference type="Proteomes" id="UP000632154"/>
    </source>
</evidence>
<evidence type="ECO:0000256" key="5">
    <source>
        <dbReference type="ARBA" id="ARBA00023136"/>
    </source>
</evidence>
<feature type="transmembrane region" description="Helical" evidence="7">
    <location>
        <begin position="285"/>
        <end position="305"/>
    </location>
</feature>
<dbReference type="PANTHER" id="PTHR47891:SF2">
    <property type="entry name" value="MAGNESIUM AND COBALT TRANSPORTER"/>
    <property type="match status" value="1"/>
</dbReference>
<keyword evidence="4 7" id="KW-1133">Transmembrane helix</keyword>
<organism evidence="8 9">
    <name type="scientific">Deinococcus piscis</name>
    <dbReference type="NCBI Taxonomy" id="394230"/>
    <lineage>
        <taxon>Bacteria</taxon>
        <taxon>Thermotogati</taxon>
        <taxon>Deinococcota</taxon>
        <taxon>Deinococci</taxon>
        <taxon>Deinococcales</taxon>
        <taxon>Deinococcaceae</taxon>
        <taxon>Deinococcus</taxon>
    </lineage>
</organism>
<dbReference type="CDD" id="cd12827">
    <property type="entry name" value="EcCorA_ZntB-like_u2"/>
    <property type="match status" value="1"/>
</dbReference>
<dbReference type="SUPFAM" id="SSF144083">
    <property type="entry name" value="Magnesium transport protein CorA, transmembrane region"/>
    <property type="match status" value="1"/>
</dbReference>
<evidence type="ECO:0000256" key="2">
    <source>
        <dbReference type="ARBA" id="ARBA00009765"/>
    </source>
</evidence>
<dbReference type="Proteomes" id="UP000632154">
    <property type="component" value="Unassembled WGS sequence"/>
</dbReference>
<dbReference type="InterPro" id="IPR002523">
    <property type="entry name" value="MgTranspt_CorA/ZnTranspt_ZntB"/>
</dbReference>
<comment type="similarity">
    <text evidence="2">Belongs to the CorA metal ion transporter (MIT) (TC 1.A.35) family.</text>
</comment>
<keyword evidence="9" id="KW-1185">Reference proteome</keyword>
<comment type="caution">
    <text evidence="8">The sequence shown here is derived from an EMBL/GenBank/DDBJ whole genome shotgun (WGS) entry which is preliminary data.</text>
</comment>
<dbReference type="EMBL" id="BNAL01000001">
    <property type="protein sequence ID" value="GHF93281.1"/>
    <property type="molecule type" value="Genomic_DNA"/>
</dbReference>
<evidence type="ECO:0000313" key="8">
    <source>
        <dbReference type="EMBL" id="GHF93281.1"/>
    </source>
</evidence>
<comment type="subcellular location">
    <subcellularLocation>
        <location evidence="1">Membrane</location>
        <topology evidence="1">Multi-pass membrane protein</topology>
    </subcellularLocation>
</comment>
<sequence length="311" mass="35685">MLTYYRSVGGKLTTIDSYTDGCWINATDPTIEELARISRETGLDIDVLSYPLDPDERSRFEREDGELLIIMQTSYRLPEDSDIPYDTVPLGILHTDHCLVTICAIDNPLIRDVVSGFVRRISTSKKNRLTLQLFLRNAQRFLIDIRQINRDVERIEDRLENSTRNEELLDLLNFEKSMVYFITGLKANEAMMERAKRDRIFQTYEDDADLLDDVLIENLQAIEMATITSNILGSMMGAFGSVISNNVNQVMKTLTVVSAIFLPLTFMAGIWGMNFEYMPELNKPWGYGAALSSMLAVALGMFWLFRRQGWW</sequence>
<dbReference type="RefSeq" id="WP_189641747.1">
    <property type="nucleotide sequence ID" value="NZ_BNAL01000001.1"/>
</dbReference>
<reference evidence="9" key="1">
    <citation type="journal article" date="2019" name="Int. J. Syst. Evol. Microbiol.">
        <title>The Global Catalogue of Microorganisms (GCM) 10K type strain sequencing project: providing services to taxonomists for standard genome sequencing and annotation.</title>
        <authorList>
            <consortium name="The Broad Institute Genomics Platform"/>
            <consortium name="The Broad Institute Genome Sequencing Center for Infectious Disease"/>
            <person name="Wu L."/>
            <person name="Ma J."/>
        </authorList>
    </citation>
    <scope>NUCLEOTIDE SEQUENCE [LARGE SCALE GENOMIC DNA]</scope>
    <source>
        <strain evidence="9">CGMCC 1.18439</strain>
    </source>
</reference>
<feature type="coiled-coil region" evidence="6">
    <location>
        <begin position="138"/>
        <end position="165"/>
    </location>
</feature>
<dbReference type="Gene3D" id="1.20.58.340">
    <property type="entry name" value="Magnesium transport protein CorA, transmembrane region"/>
    <property type="match status" value="2"/>
</dbReference>
<dbReference type="PANTHER" id="PTHR47891">
    <property type="entry name" value="TRANSPORTER-RELATED"/>
    <property type="match status" value="1"/>
</dbReference>
<dbReference type="InterPro" id="IPR045861">
    <property type="entry name" value="CorA_cytoplasmic_dom"/>
</dbReference>
<keyword evidence="6" id="KW-0175">Coiled coil</keyword>
<evidence type="ECO:0000256" key="6">
    <source>
        <dbReference type="SAM" id="Coils"/>
    </source>
</evidence>
<dbReference type="Gene3D" id="3.30.460.20">
    <property type="entry name" value="CorA soluble domain-like"/>
    <property type="match status" value="1"/>
</dbReference>
<keyword evidence="5 7" id="KW-0472">Membrane</keyword>